<feature type="domain" description="PX" evidence="2">
    <location>
        <begin position="85"/>
        <end position="158"/>
    </location>
</feature>
<dbReference type="InterPro" id="IPR001683">
    <property type="entry name" value="PX_dom"/>
</dbReference>
<dbReference type="AlphaFoldDB" id="X6LZG8"/>
<keyword evidence="4" id="KW-1185">Reference proteome</keyword>
<name>X6LZG8_RETFI</name>
<accession>X6LZG8</accession>
<evidence type="ECO:0000313" key="3">
    <source>
        <dbReference type="EMBL" id="ETO06751.1"/>
    </source>
</evidence>
<protein>
    <recommendedName>
        <fullName evidence="2">PX domain-containing protein</fullName>
    </recommendedName>
</protein>
<feature type="region of interest" description="Disordered" evidence="1">
    <location>
        <begin position="7"/>
        <end position="36"/>
    </location>
</feature>
<proteinExistence type="predicted"/>
<evidence type="ECO:0000313" key="4">
    <source>
        <dbReference type="Proteomes" id="UP000023152"/>
    </source>
</evidence>
<dbReference type="Gene3D" id="3.30.1520.10">
    <property type="entry name" value="Phox-like domain"/>
    <property type="match status" value="1"/>
</dbReference>
<dbReference type="InterPro" id="IPR036871">
    <property type="entry name" value="PX_dom_sf"/>
</dbReference>
<dbReference type="EMBL" id="ASPP01026818">
    <property type="protein sequence ID" value="ETO06751.1"/>
    <property type="molecule type" value="Genomic_DNA"/>
</dbReference>
<dbReference type="GO" id="GO:0035091">
    <property type="term" value="F:phosphatidylinositol binding"/>
    <property type="evidence" value="ECO:0007669"/>
    <property type="project" value="InterPro"/>
</dbReference>
<comment type="caution">
    <text evidence="3">The sequence shown here is derived from an EMBL/GenBank/DDBJ whole genome shotgun (WGS) entry which is preliminary data.</text>
</comment>
<sequence>MALFLIISKTKDNTKDSSSNEVDEQSKEEPPTIITSPTKVTTTQTIPFEATFPFVKRITIKGGFFNKESYDNKKKCEIAYENVAFEREIKYFKWLWRMLLLFVGGKLCVPDFPNDLPESHWPEGYLKRRRKELNLFLMQCHCIQWIRDSEVYSIFLTTDSKLFDLKRKNWDKYCIQQFKAR</sequence>
<dbReference type="Pfam" id="PF00787">
    <property type="entry name" value="PX"/>
    <property type="match status" value="1"/>
</dbReference>
<dbReference type="SUPFAM" id="SSF64268">
    <property type="entry name" value="PX domain"/>
    <property type="match status" value="1"/>
</dbReference>
<reference evidence="3 4" key="1">
    <citation type="journal article" date="2013" name="Curr. Biol.">
        <title>The Genome of the Foraminiferan Reticulomyxa filosa.</title>
        <authorList>
            <person name="Glockner G."/>
            <person name="Hulsmann N."/>
            <person name="Schleicher M."/>
            <person name="Noegel A.A."/>
            <person name="Eichinger L."/>
            <person name="Gallinger C."/>
            <person name="Pawlowski J."/>
            <person name="Sierra R."/>
            <person name="Euteneuer U."/>
            <person name="Pillet L."/>
            <person name="Moustafa A."/>
            <person name="Platzer M."/>
            <person name="Groth M."/>
            <person name="Szafranski K."/>
            <person name="Schliwa M."/>
        </authorList>
    </citation>
    <scope>NUCLEOTIDE SEQUENCE [LARGE SCALE GENOMIC DNA]</scope>
</reference>
<organism evidence="3 4">
    <name type="scientific">Reticulomyxa filosa</name>
    <dbReference type="NCBI Taxonomy" id="46433"/>
    <lineage>
        <taxon>Eukaryota</taxon>
        <taxon>Sar</taxon>
        <taxon>Rhizaria</taxon>
        <taxon>Retaria</taxon>
        <taxon>Foraminifera</taxon>
        <taxon>Monothalamids</taxon>
        <taxon>Reticulomyxidae</taxon>
        <taxon>Reticulomyxa</taxon>
    </lineage>
</organism>
<gene>
    <name evidence="3" type="ORF">RFI_30641</name>
</gene>
<dbReference type="Proteomes" id="UP000023152">
    <property type="component" value="Unassembled WGS sequence"/>
</dbReference>
<evidence type="ECO:0000256" key="1">
    <source>
        <dbReference type="SAM" id="MobiDB-lite"/>
    </source>
</evidence>
<evidence type="ECO:0000259" key="2">
    <source>
        <dbReference type="Pfam" id="PF00787"/>
    </source>
</evidence>